<keyword evidence="2" id="KW-0808">Transferase</keyword>
<dbReference type="EMBL" id="PKPP01018132">
    <property type="protein sequence ID" value="PWA36479.1"/>
    <property type="molecule type" value="Genomic_DNA"/>
</dbReference>
<keyword evidence="3" id="KW-1185">Reference proteome</keyword>
<evidence type="ECO:0000313" key="2">
    <source>
        <dbReference type="EMBL" id="PWA36479.1"/>
    </source>
</evidence>
<sequence>MSPIELDKQPLLEKLYLDKSKLLTLPPEVGDLKNLKSTHAGVHCIGLGTSKNLKTRFTGCTNIIDGDLKYKEVPTSFAFDTACEGLRLTSKKYYLMCPMVSRFASFCGVCTTTIIFAILQLFPSLPGSSTSFAELLFSRVCSYFTCDCKGLIFSWKSMSMLHCIMPFGVKKVEGYNIVGK</sequence>
<dbReference type="Proteomes" id="UP000245207">
    <property type="component" value="Unassembled WGS sequence"/>
</dbReference>
<dbReference type="AlphaFoldDB" id="A0A2U1KI84"/>
<evidence type="ECO:0000256" key="1">
    <source>
        <dbReference type="SAM" id="Phobius"/>
    </source>
</evidence>
<proteinExistence type="predicted"/>
<gene>
    <name evidence="2" type="ORF">CTI12_AA599550</name>
</gene>
<organism evidence="2 3">
    <name type="scientific">Artemisia annua</name>
    <name type="common">Sweet wormwood</name>
    <dbReference type="NCBI Taxonomy" id="35608"/>
    <lineage>
        <taxon>Eukaryota</taxon>
        <taxon>Viridiplantae</taxon>
        <taxon>Streptophyta</taxon>
        <taxon>Embryophyta</taxon>
        <taxon>Tracheophyta</taxon>
        <taxon>Spermatophyta</taxon>
        <taxon>Magnoliopsida</taxon>
        <taxon>eudicotyledons</taxon>
        <taxon>Gunneridae</taxon>
        <taxon>Pentapetalae</taxon>
        <taxon>asterids</taxon>
        <taxon>campanulids</taxon>
        <taxon>Asterales</taxon>
        <taxon>Asteraceae</taxon>
        <taxon>Asteroideae</taxon>
        <taxon>Anthemideae</taxon>
        <taxon>Artemisiinae</taxon>
        <taxon>Artemisia</taxon>
    </lineage>
</organism>
<keyword evidence="1" id="KW-0472">Membrane</keyword>
<dbReference type="STRING" id="35608.A0A2U1KI84"/>
<comment type="caution">
    <text evidence="2">The sequence shown here is derived from an EMBL/GenBank/DDBJ whole genome shotgun (WGS) entry which is preliminary data.</text>
</comment>
<keyword evidence="1" id="KW-0812">Transmembrane</keyword>
<name>A0A2U1KI84_ARTAN</name>
<reference evidence="2 3" key="1">
    <citation type="journal article" date="2018" name="Mol. Plant">
        <title>The genome of Artemisia annua provides insight into the evolution of Asteraceae family and artemisinin biosynthesis.</title>
        <authorList>
            <person name="Shen Q."/>
            <person name="Zhang L."/>
            <person name="Liao Z."/>
            <person name="Wang S."/>
            <person name="Yan T."/>
            <person name="Shi P."/>
            <person name="Liu M."/>
            <person name="Fu X."/>
            <person name="Pan Q."/>
            <person name="Wang Y."/>
            <person name="Lv Z."/>
            <person name="Lu X."/>
            <person name="Zhang F."/>
            <person name="Jiang W."/>
            <person name="Ma Y."/>
            <person name="Chen M."/>
            <person name="Hao X."/>
            <person name="Li L."/>
            <person name="Tang Y."/>
            <person name="Lv G."/>
            <person name="Zhou Y."/>
            <person name="Sun X."/>
            <person name="Brodelius P.E."/>
            <person name="Rose J.K.C."/>
            <person name="Tang K."/>
        </authorList>
    </citation>
    <scope>NUCLEOTIDE SEQUENCE [LARGE SCALE GENOMIC DNA]</scope>
    <source>
        <strain evidence="3">cv. Huhao1</strain>
        <tissue evidence="2">Leaf</tissue>
    </source>
</reference>
<evidence type="ECO:0000313" key="3">
    <source>
        <dbReference type="Proteomes" id="UP000245207"/>
    </source>
</evidence>
<dbReference type="Gene3D" id="3.40.50.450">
    <property type="match status" value="1"/>
</dbReference>
<accession>A0A2U1KI84</accession>
<dbReference type="OrthoDB" id="537915at2759"/>
<keyword evidence="1" id="KW-1133">Transmembrane helix</keyword>
<protein>
    <submittedName>
        <fullName evidence="2">Pyrophosphate--fructose 6-phosphate 1-phosphotransferase subunit beta</fullName>
    </submittedName>
</protein>
<dbReference type="GO" id="GO:0016740">
    <property type="term" value="F:transferase activity"/>
    <property type="evidence" value="ECO:0007669"/>
    <property type="project" value="UniProtKB-KW"/>
</dbReference>
<feature type="transmembrane region" description="Helical" evidence="1">
    <location>
        <begin position="100"/>
        <end position="122"/>
    </location>
</feature>